<evidence type="ECO:0000313" key="4">
    <source>
        <dbReference type="EMBL" id="MDR6511816.1"/>
    </source>
</evidence>
<evidence type="ECO:0000313" key="5">
    <source>
        <dbReference type="Proteomes" id="UP001184150"/>
    </source>
</evidence>
<dbReference type="SUPFAM" id="SSF52172">
    <property type="entry name" value="CheY-like"/>
    <property type="match status" value="1"/>
</dbReference>
<dbReference type="RefSeq" id="WP_309805580.1">
    <property type="nucleotide sequence ID" value="NZ_JAVDRD010000006.1"/>
</dbReference>
<dbReference type="EMBL" id="JAVDRD010000006">
    <property type="protein sequence ID" value="MDR6511816.1"/>
    <property type="molecule type" value="Genomic_DNA"/>
</dbReference>
<keyword evidence="4" id="KW-0238">DNA-binding</keyword>
<keyword evidence="5" id="KW-1185">Reference proteome</keyword>
<name>A0ABU1MN96_9SPHN</name>
<accession>A0ABU1MN96</accession>
<sequence length="122" mass="12702">MTDRAQSLSGRRILVVEDEFIVAAMLADVLEDEGAQVIGPVGTQAEGIAAAATESLDAAVLDWNLNGQPGAPVARALRERGIPFVIATGYGAVEAEFVDVQIMHKPYAPAQLTACLEGLLAG</sequence>
<dbReference type="Pfam" id="PF00072">
    <property type="entry name" value="Response_reg"/>
    <property type="match status" value="1"/>
</dbReference>
<dbReference type="PROSITE" id="PS50110">
    <property type="entry name" value="RESPONSE_REGULATORY"/>
    <property type="match status" value="1"/>
</dbReference>
<dbReference type="SMART" id="SM00448">
    <property type="entry name" value="REC"/>
    <property type="match status" value="1"/>
</dbReference>
<comment type="caution">
    <text evidence="4">The sequence shown here is derived from an EMBL/GenBank/DDBJ whole genome shotgun (WGS) entry which is preliminary data.</text>
</comment>
<proteinExistence type="predicted"/>
<evidence type="ECO:0000256" key="2">
    <source>
        <dbReference type="PROSITE-ProRule" id="PRU00169"/>
    </source>
</evidence>
<reference evidence="4 5" key="1">
    <citation type="submission" date="2023-07" db="EMBL/GenBank/DDBJ databases">
        <title>Sorghum-associated microbial communities from plants grown in Nebraska, USA.</title>
        <authorList>
            <person name="Schachtman D."/>
        </authorList>
    </citation>
    <scope>NUCLEOTIDE SEQUENCE [LARGE SCALE GENOMIC DNA]</scope>
    <source>
        <strain evidence="4 5">DS1027</strain>
    </source>
</reference>
<feature type="domain" description="Response regulatory" evidence="3">
    <location>
        <begin position="12"/>
        <end position="120"/>
    </location>
</feature>
<dbReference type="InterPro" id="IPR011006">
    <property type="entry name" value="CheY-like_superfamily"/>
</dbReference>
<organism evidence="4 5">
    <name type="scientific">Novosphingobium capsulatum</name>
    <dbReference type="NCBI Taxonomy" id="13688"/>
    <lineage>
        <taxon>Bacteria</taxon>
        <taxon>Pseudomonadati</taxon>
        <taxon>Pseudomonadota</taxon>
        <taxon>Alphaproteobacteria</taxon>
        <taxon>Sphingomonadales</taxon>
        <taxon>Sphingomonadaceae</taxon>
        <taxon>Novosphingobium</taxon>
    </lineage>
</organism>
<keyword evidence="1 2" id="KW-0597">Phosphoprotein</keyword>
<gene>
    <name evidence="4" type="ORF">J2792_002692</name>
</gene>
<feature type="modified residue" description="4-aspartylphosphate" evidence="2">
    <location>
        <position position="62"/>
    </location>
</feature>
<dbReference type="Proteomes" id="UP001184150">
    <property type="component" value="Unassembled WGS sequence"/>
</dbReference>
<dbReference type="InterPro" id="IPR050595">
    <property type="entry name" value="Bact_response_regulator"/>
</dbReference>
<dbReference type="Gene3D" id="3.40.50.2300">
    <property type="match status" value="1"/>
</dbReference>
<evidence type="ECO:0000259" key="3">
    <source>
        <dbReference type="PROSITE" id="PS50110"/>
    </source>
</evidence>
<dbReference type="PANTHER" id="PTHR44591:SF24">
    <property type="entry name" value="PROTEIN-GLUTAMATE METHYLESTERASE_PROTEIN-GLUTAMINE GLUTAMINASE 1"/>
    <property type="match status" value="1"/>
</dbReference>
<dbReference type="PANTHER" id="PTHR44591">
    <property type="entry name" value="STRESS RESPONSE REGULATOR PROTEIN 1"/>
    <property type="match status" value="1"/>
</dbReference>
<dbReference type="GO" id="GO:0003677">
    <property type="term" value="F:DNA binding"/>
    <property type="evidence" value="ECO:0007669"/>
    <property type="project" value="UniProtKB-KW"/>
</dbReference>
<evidence type="ECO:0000256" key="1">
    <source>
        <dbReference type="ARBA" id="ARBA00022553"/>
    </source>
</evidence>
<dbReference type="InterPro" id="IPR001789">
    <property type="entry name" value="Sig_transdc_resp-reg_receiver"/>
</dbReference>
<protein>
    <submittedName>
        <fullName evidence="4">DNA-binding response OmpR family regulator</fullName>
    </submittedName>
</protein>